<dbReference type="PANTHER" id="PTHR33692:SF1">
    <property type="entry name" value="RIBOSOME MATURATION FACTOR RIMM"/>
    <property type="match status" value="1"/>
</dbReference>
<dbReference type="Proteomes" id="UP000537592">
    <property type="component" value="Unassembled WGS sequence"/>
</dbReference>
<organism evidence="8 9">
    <name type="scientific">Pseudochelatococcus contaminans</name>
    <dbReference type="NCBI Taxonomy" id="1538103"/>
    <lineage>
        <taxon>Bacteria</taxon>
        <taxon>Pseudomonadati</taxon>
        <taxon>Pseudomonadota</taxon>
        <taxon>Alphaproteobacteria</taxon>
        <taxon>Hyphomicrobiales</taxon>
        <taxon>Chelatococcaceae</taxon>
        <taxon>Pseudochelatococcus</taxon>
    </lineage>
</organism>
<keyword evidence="1 5" id="KW-0963">Cytoplasm</keyword>
<dbReference type="InterPro" id="IPR056792">
    <property type="entry name" value="PRC_RimM"/>
</dbReference>
<dbReference type="RefSeq" id="WP_183750870.1">
    <property type="nucleotide sequence ID" value="NZ_JACICC010000002.1"/>
</dbReference>
<dbReference type="InterPro" id="IPR011033">
    <property type="entry name" value="PRC_barrel-like_sf"/>
</dbReference>
<evidence type="ECO:0000256" key="5">
    <source>
        <dbReference type="HAMAP-Rule" id="MF_00014"/>
    </source>
</evidence>
<dbReference type="Pfam" id="PF24986">
    <property type="entry name" value="PRC_RimM"/>
    <property type="match status" value="1"/>
</dbReference>
<name>A0A7W6EGA1_9HYPH</name>
<comment type="subunit">
    <text evidence="5">Binds ribosomal protein uS19.</text>
</comment>
<dbReference type="EMBL" id="JACICC010000002">
    <property type="protein sequence ID" value="MBB3808837.1"/>
    <property type="molecule type" value="Genomic_DNA"/>
</dbReference>
<evidence type="ECO:0000256" key="1">
    <source>
        <dbReference type="ARBA" id="ARBA00022490"/>
    </source>
</evidence>
<dbReference type="InterPro" id="IPR009000">
    <property type="entry name" value="Transl_B-barrel_sf"/>
</dbReference>
<feature type="domain" description="RimM N-terminal" evidence="6">
    <location>
        <begin position="11"/>
        <end position="91"/>
    </location>
</feature>
<dbReference type="GO" id="GO:0005840">
    <property type="term" value="C:ribosome"/>
    <property type="evidence" value="ECO:0007669"/>
    <property type="project" value="InterPro"/>
</dbReference>
<evidence type="ECO:0000259" key="6">
    <source>
        <dbReference type="Pfam" id="PF01782"/>
    </source>
</evidence>
<comment type="caution">
    <text evidence="8">The sequence shown here is derived from an EMBL/GenBank/DDBJ whole genome shotgun (WGS) entry which is preliminary data.</text>
</comment>
<dbReference type="Gene3D" id="2.30.30.240">
    <property type="entry name" value="PRC-barrel domain"/>
    <property type="match status" value="1"/>
</dbReference>
<keyword evidence="9" id="KW-1185">Reference proteome</keyword>
<evidence type="ECO:0000256" key="4">
    <source>
        <dbReference type="ARBA" id="ARBA00023186"/>
    </source>
</evidence>
<feature type="domain" description="Ribosome maturation factor RimM PRC barrel" evidence="7">
    <location>
        <begin position="106"/>
        <end position="168"/>
    </location>
</feature>
<evidence type="ECO:0000259" key="7">
    <source>
        <dbReference type="Pfam" id="PF24986"/>
    </source>
</evidence>
<dbReference type="InterPro" id="IPR036976">
    <property type="entry name" value="RimM_N_sf"/>
</dbReference>
<dbReference type="InterPro" id="IPR002676">
    <property type="entry name" value="RimM_N"/>
</dbReference>
<dbReference type="GO" id="GO:0042274">
    <property type="term" value="P:ribosomal small subunit biogenesis"/>
    <property type="evidence" value="ECO:0007669"/>
    <property type="project" value="UniProtKB-UniRule"/>
</dbReference>
<comment type="function">
    <text evidence="5">An accessory protein needed during the final step in the assembly of 30S ribosomal subunit, possibly for assembly of the head region. Essential for efficient processing of 16S rRNA. May be needed both before and after RbfA during the maturation of 16S rRNA. It has affinity for free ribosomal 30S subunits but not for 70S ribosomes.</text>
</comment>
<dbReference type="HAMAP" id="MF_00014">
    <property type="entry name" value="Ribosome_mat_RimM"/>
    <property type="match status" value="1"/>
</dbReference>
<evidence type="ECO:0000256" key="3">
    <source>
        <dbReference type="ARBA" id="ARBA00022552"/>
    </source>
</evidence>
<keyword evidence="2 5" id="KW-0690">Ribosome biogenesis</keyword>
<dbReference type="GO" id="GO:0043022">
    <property type="term" value="F:ribosome binding"/>
    <property type="evidence" value="ECO:0007669"/>
    <property type="project" value="InterPro"/>
</dbReference>
<comment type="similarity">
    <text evidence="5">Belongs to the RimM family.</text>
</comment>
<evidence type="ECO:0000313" key="8">
    <source>
        <dbReference type="EMBL" id="MBB3808837.1"/>
    </source>
</evidence>
<proteinExistence type="inferred from homology"/>
<dbReference type="SUPFAM" id="SSF50447">
    <property type="entry name" value="Translation proteins"/>
    <property type="match status" value="1"/>
</dbReference>
<keyword evidence="4 5" id="KW-0143">Chaperone</keyword>
<keyword evidence="3 5" id="KW-0698">rRNA processing</keyword>
<dbReference type="PANTHER" id="PTHR33692">
    <property type="entry name" value="RIBOSOME MATURATION FACTOR RIMM"/>
    <property type="match status" value="1"/>
</dbReference>
<dbReference type="AlphaFoldDB" id="A0A7W6EGA1"/>
<reference evidence="8 9" key="1">
    <citation type="submission" date="2020-08" db="EMBL/GenBank/DDBJ databases">
        <title>Genomic Encyclopedia of Type Strains, Phase IV (KMG-IV): sequencing the most valuable type-strain genomes for metagenomic binning, comparative biology and taxonomic classification.</title>
        <authorList>
            <person name="Goeker M."/>
        </authorList>
    </citation>
    <scope>NUCLEOTIDE SEQUENCE [LARGE SCALE GENOMIC DNA]</scope>
    <source>
        <strain evidence="8 9">DSM 28760</strain>
    </source>
</reference>
<evidence type="ECO:0000313" key="9">
    <source>
        <dbReference type="Proteomes" id="UP000537592"/>
    </source>
</evidence>
<gene>
    <name evidence="5" type="primary">rimM</name>
    <name evidence="8" type="ORF">FHS81_000907</name>
</gene>
<accession>A0A7W6EGA1</accession>
<comment type="subcellular location">
    <subcellularLocation>
        <location evidence="5">Cytoplasm</location>
    </subcellularLocation>
</comment>
<evidence type="ECO:0000256" key="2">
    <source>
        <dbReference type="ARBA" id="ARBA00022517"/>
    </source>
</evidence>
<dbReference type="InterPro" id="IPR011961">
    <property type="entry name" value="RimM"/>
</dbReference>
<protein>
    <recommendedName>
        <fullName evidence="5">Ribosome maturation factor RimM</fullName>
    </recommendedName>
</protein>
<dbReference type="Pfam" id="PF01782">
    <property type="entry name" value="RimM"/>
    <property type="match status" value="1"/>
</dbReference>
<dbReference type="NCBIfam" id="TIGR02273">
    <property type="entry name" value="16S_RimM"/>
    <property type="match status" value="1"/>
</dbReference>
<dbReference type="GO" id="GO:0005737">
    <property type="term" value="C:cytoplasm"/>
    <property type="evidence" value="ECO:0007669"/>
    <property type="project" value="UniProtKB-SubCell"/>
</dbReference>
<comment type="domain">
    <text evidence="5">The PRC barrel domain binds ribosomal protein uS19.</text>
</comment>
<dbReference type="Gene3D" id="2.40.30.60">
    <property type="entry name" value="RimM"/>
    <property type="match status" value="1"/>
</dbReference>
<sequence length="183" mass="19652">MAENRRDRVLVGEFGRAHGVRGEVRLKSHTGDPAGIIKYNPLENEGGAPVVLLGLRPVSGTSDMFVARVEGVSSREAAEALTRVQLYIPRDRLQVELEEDEFLQADVIGARVENEAGDVIGRLVAFHDFGGGDVIEIAPAAGRRPSALVPFTKAFVPVVDVPGGRIVVADGSLFDDDENAPRE</sequence>
<dbReference type="SUPFAM" id="SSF50346">
    <property type="entry name" value="PRC-barrel domain"/>
    <property type="match status" value="1"/>
</dbReference>
<dbReference type="GO" id="GO:0006364">
    <property type="term" value="P:rRNA processing"/>
    <property type="evidence" value="ECO:0007669"/>
    <property type="project" value="UniProtKB-UniRule"/>
</dbReference>